<dbReference type="FunFam" id="3.40.50.300:FF:000213">
    <property type="entry name" value="ATP-dependent protease ATPase subunit HslU"/>
    <property type="match status" value="1"/>
</dbReference>
<evidence type="ECO:0000259" key="8">
    <source>
        <dbReference type="SMART" id="SM00382"/>
    </source>
</evidence>
<organism evidence="10 11">
    <name type="scientific">Duganella guangzhouensis</name>
    <dbReference type="NCBI Taxonomy" id="2666084"/>
    <lineage>
        <taxon>Bacteria</taxon>
        <taxon>Pseudomonadati</taxon>
        <taxon>Pseudomonadota</taxon>
        <taxon>Betaproteobacteria</taxon>
        <taxon>Burkholderiales</taxon>
        <taxon>Oxalobacteraceae</taxon>
        <taxon>Telluria group</taxon>
        <taxon>Duganella</taxon>
    </lineage>
</organism>
<dbReference type="FunFam" id="3.40.50.300:FF:000220">
    <property type="entry name" value="ATP-dependent protease ATPase subunit HslU"/>
    <property type="match status" value="1"/>
</dbReference>
<dbReference type="Proteomes" id="UP000433309">
    <property type="component" value="Unassembled WGS sequence"/>
</dbReference>
<feature type="binding site" evidence="7">
    <location>
        <position position="394"/>
    </location>
    <ligand>
        <name>ATP</name>
        <dbReference type="ChEBI" id="CHEBI:30616"/>
    </ligand>
</feature>
<dbReference type="SUPFAM" id="SSF52540">
    <property type="entry name" value="P-loop containing nucleoside triphosphate hydrolases"/>
    <property type="match status" value="1"/>
</dbReference>
<sequence>MNMTPQEIVGELDKHVVGQGKAKKAVAIALRNRWRRQQVEEPLRHEITPKNILMIGPTGVGKTEIARRLAKLADAPFIKIEATKFTEVGYVGRDVDTIIRDLIDIGVKQTRQAEMAKVRARAEDAAEDRVLDILLPPARDFGFTQSAAEPTKDDSTRQTFRKRLRQGELDDKEIEIELAETGPQMEIMAPPGMEEMTEQIKSMFSGIGAQRKKARKVKIKEAMKVLLDEEAAKLVNEDEMKQKAIQNVEQNGIVFLDEIDKIASRSEVGGADVSRAGVQRDLLPLVEGTTVNTKYGMIKTDHILFIASGAFHLAKPSDLIPELQGRFPIRVELESLSIADFERILTSTDACLTKQYEALLATESVQLEFAPEGITRLAEIAYSVNERTENIGARRLYTVMEKLLEELSFTASEDSGKTITVDAAYVNARLDALAVNEDLSRYVL</sequence>
<dbReference type="GO" id="GO:0008233">
    <property type="term" value="F:peptidase activity"/>
    <property type="evidence" value="ECO:0007669"/>
    <property type="project" value="UniProtKB-KW"/>
</dbReference>
<evidence type="ECO:0000256" key="4">
    <source>
        <dbReference type="ARBA" id="ARBA00022741"/>
    </source>
</evidence>
<feature type="binding site" evidence="7">
    <location>
        <position position="322"/>
    </location>
    <ligand>
        <name>ATP</name>
        <dbReference type="ChEBI" id="CHEBI:30616"/>
    </ligand>
</feature>
<dbReference type="InterPro" id="IPR027417">
    <property type="entry name" value="P-loop_NTPase"/>
</dbReference>
<dbReference type="Gene3D" id="1.10.8.60">
    <property type="match status" value="1"/>
</dbReference>
<dbReference type="EMBL" id="WKJK01000006">
    <property type="protein sequence ID" value="MRW90987.1"/>
    <property type="molecule type" value="Genomic_DNA"/>
</dbReference>
<comment type="function">
    <text evidence="7">ATPase subunit of a proteasome-like degradation complex; this subunit has chaperone activity. The binding of ATP and its subsequent hydrolysis by HslU are essential for unfolding of protein substrates subsequently hydrolyzed by HslV. HslU recognizes the N-terminal part of its protein substrates and unfolds these before they are guided to HslV for hydrolysis.</text>
</comment>
<evidence type="ECO:0000313" key="10">
    <source>
        <dbReference type="EMBL" id="MRW90987.1"/>
    </source>
</evidence>
<dbReference type="InterPro" id="IPR003593">
    <property type="entry name" value="AAA+_ATPase"/>
</dbReference>
<dbReference type="GO" id="GO:0043335">
    <property type="term" value="P:protein unfolding"/>
    <property type="evidence" value="ECO:0007669"/>
    <property type="project" value="UniProtKB-UniRule"/>
</dbReference>
<evidence type="ECO:0000256" key="2">
    <source>
        <dbReference type="ARBA" id="ARBA00009771"/>
    </source>
</evidence>
<dbReference type="GO" id="GO:0009376">
    <property type="term" value="C:HslUV protease complex"/>
    <property type="evidence" value="ECO:0007669"/>
    <property type="project" value="UniProtKB-UniRule"/>
</dbReference>
<keyword evidence="3 7" id="KW-0963">Cytoplasm</keyword>
<dbReference type="AlphaFoldDB" id="A0A6I2L196"/>
<dbReference type="GO" id="GO:0036402">
    <property type="term" value="F:proteasome-activating activity"/>
    <property type="evidence" value="ECO:0007669"/>
    <property type="project" value="UniProtKB-UniRule"/>
</dbReference>
<evidence type="ECO:0000259" key="9">
    <source>
        <dbReference type="SMART" id="SM01086"/>
    </source>
</evidence>
<dbReference type="Pfam" id="PF00004">
    <property type="entry name" value="AAA"/>
    <property type="match status" value="1"/>
</dbReference>
<feature type="domain" description="AAA+ ATPase" evidence="8">
    <location>
        <begin position="48"/>
        <end position="333"/>
    </location>
</feature>
<dbReference type="CDD" id="cd19498">
    <property type="entry name" value="RecA-like_HslU"/>
    <property type="match status" value="1"/>
</dbReference>
<dbReference type="PANTHER" id="PTHR48102">
    <property type="entry name" value="ATP-DEPENDENT CLP PROTEASE ATP-BINDING SUBUNIT CLPX-LIKE, MITOCHONDRIAL-RELATED"/>
    <property type="match status" value="1"/>
</dbReference>
<keyword evidence="10" id="KW-0378">Hydrolase</keyword>
<dbReference type="Pfam" id="PF07724">
    <property type="entry name" value="AAA_2"/>
    <property type="match status" value="1"/>
</dbReference>
<keyword evidence="10" id="KW-0645">Protease</keyword>
<feature type="binding site" evidence="7">
    <location>
        <position position="17"/>
    </location>
    <ligand>
        <name>ATP</name>
        <dbReference type="ChEBI" id="CHEBI:30616"/>
    </ligand>
</feature>
<evidence type="ECO:0000256" key="3">
    <source>
        <dbReference type="ARBA" id="ARBA00022490"/>
    </source>
</evidence>
<dbReference type="Gene3D" id="3.40.50.300">
    <property type="entry name" value="P-loop containing nucleotide triphosphate hydrolases"/>
    <property type="match status" value="2"/>
</dbReference>
<comment type="caution">
    <text evidence="10">The sequence shown here is derived from an EMBL/GenBank/DDBJ whole genome shotgun (WGS) entry which is preliminary data.</text>
</comment>
<proteinExistence type="inferred from homology"/>
<comment type="subunit">
    <text evidence="7">A double ring-shaped homohexamer of HslV is capped on each side by a ring-shaped HslU homohexamer. The assembly of the HslU/HslV complex is dependent on binding of ATP.</text>
</comment>
<keyword evidence="5 7" id="KW-0067">ATP-binding</keyword>
<dbReference type="InterPro" id="IPR003959">
    <property type="entry name" value="ATPase_AAA_core"/>
</dbReference>
<feature type="binding site" evidence="7">
    <location>
        <position position="257"/>
    </location>
    <ligand>
        <name>ATP</name>
        <dbReference type="ChEBI" id="CHEBI:30616"/>
    </ligand>
</feature>
<gene>
    <name evidence="7 10" type="primary">hslU</name>
    <name evidence="10" type="ORF">GJ699_13405</name>
</gene>
<keyword evidence="11" id="KW-1185">Reference proteome</keyword>
<comment type="subcellular location">
    <subcellularLocation>
        <location evidence="1 7">Cytoplasm</location>
    </subcellularLocation>
</comment>
<dbReference type="InterPro" id="IPR019489">
    <property type="entry name" value="Clp_ATPase_C"/>
</dbReference>
<evidence type="ECO:0000256" key="6">
    <source>
        <dbReference type="ARBA" id="ARBA00023186"/>
    </source>
</evidence>
<dbReference type="InterPro" id="IPR050052">
    <property type="entry name" value="ATP-dep_Clp_protease_ClpX"/>
</dbReference>
<dbReference type="PANTHER" id="PTHR48102:SF3">
    <property type="entry name" value="ATP-DEPENDENT PROTEASE ATPASE SUBUNIT HSLU"/>
    <property type="match status" value="1"/>
</dbReference>
<dbReference type="RefSeq" id="WP_154376950.1">
    <property type="nucleotide sequence ID" value="NZ_WKJK01000006.1"/>
</dbReference>
<evidence type="ECO:0000256" key="5">
    <source>
        <dbReference type="ARBA" id="ARBA00022840"/>
    </source>
</evidence>
<dbReference type="SMART" id="SM01086">
    <property type="entry name" value="ClpB_D2-small"/>
    <property type="match status" value="1"/>
</dbReference>
<dbReference type="HAMAP" id="MF_00249">
    <property type="entry name" value="HslU"/>
    <property type="match status" value="1"/>
</dbReference>
<dbReference type="InterPro" id="IPR004491">
    <property type="entry name" value="HslU"/>
</dbReference>
<protein>
    <recommendedName>
        <fullName evidence="7">ATP-dependent protease ATPase subunit HslU</fullName>
    </recommendedName>
    <alternativeName>
        <fullName evidence="7">Unfoldase HslU</fullName>
    </alternativeName>
</protein>
<accession>A0A6I2L196</accession>
<feature type="domain" description="Clp ATPase C-terminal" evidence="9">
    <location>
        <begin position="336"/>
        <end position="435"/>
    </location>
</feature>
<dbReference type="SMART" id="SM00382">
    <property type="entry name" value="AAA"/>
    <property type="match status" value="1"/>
</dbReference>
<dbReference type="GO" id="GO:0016887">
    <property type="term" value="F:ATP hydrolysis activity"/>
    <property type="evidence" value="ECO:0007669"/>
    <property type="project" value="InterPro"/>
</dbReference>
<evidence type="ECO:0000256" key="7">
    <source>
        <dbReference type="HAMAP-Rule" id="MF_00249"/>
    </source>
</evidence>
<name>A0A6I2L196_9BURK</name>
<reference evidence="10 11" key="1">
    <citation type="submission" date="2019-11" db="EMBL/GenBank/DDBJ databases">
        <title>Novel species isolated from a subtropical stream in China.</title>
        <authorList>
            <person name="Lu H."/>
        </authorList>
    </citation>
    <scope>NUCLEOTIDE SEQUENCE [LARGE SCALE GENOMIC DNA]</scope>
    <source>
        <strain evidence="10 11">FT80W</strain>
    </source>
</reference>
<dbReference type="GO" id="GO:0005524">
    <property type="term" value="F:ATP binding"/>
    <property type="evidence" value="ECO:0007669"/>
    <property type="project" value="UniProtKB-UniRule"/>
</dbReference>
<comment type="similarity">
    <text evidence="2 7">Belongs to the ClpX chaperone family. HslU subfamily.</text>
</comment>
<dbReference type="NCBIfam" id="TIGR00390">
    <property type="entry name" value="hslU"/>
    <property type="match status" value="1"/>
</dbReference>
<keyword evidence="6 7" id="KW-0143">Chaperone</keyword>
<dbReference type="FunFam" id="1.10.8.10:FF:000028">
    <property type="entry name" value="ATP-dependent protease ATPase subunit HslU"/>
    <property type="match status" value="1"/>
</dbReference>
<dbReference type="NCBIfam" id="NF003544">
    <property type="entry name" value="PRK05201.1"/>
    <property type="match status" value="1"/>
</dbReference>
<evidence type="ECO:0000256" key="1">
    <source>
        <dbReference type="ARBA" id="ARBA00004496"/>
    </source>
</evidence>
<feature type="binding site" evidence="7">
    <location>
        <begin position="59"/>
        <end position="64"/>
    </location>
    <ligand>
        <name>ATP</name>
        <dbReference type="ChEBI" id="CHEBI:30616"/>
    </ligand>
</feature>
<keyword evidence="4 7" id="KW-0547">Nucleotide-binding</keyword>
<evidence type="ECO:0000313" key="11">
    <source>
        <dbReference type="Proteomes" id="UP000433309"/>
    </source>
</evidence>